<evidence type="ECO:0000313" key="1">
    <source>
        <dbReference type="EMBL" id="KAJ9103019.1"/>
    </source>
</evidence>
<reference evidence="1" key="1">
    <citation type="submission" date="2023-04" db="EMBL/GenBank/DDBJ databases">
        <title>Draft Genome sequencing of Naganishia species isolated from polar environments using Oxford Nanopore Technology.</title>
        <authorList>
            <person name="Leo P."/>
            <person name="Venkateswaran K."/>
        </authorList>
    </citation>
    <scope>NUCLEOTIDE SEQUENCE</scope>
    <source>
        <strain evidence="1">MNA-CCFEE 5262</strain>
    </source>
</reference>
<name>A0ACC2VVI8_9TREE</name>
<keyword evidence="2" id="KW-1185">Reference proteome</keyword>
<dbReference type="Proteomes" id="UP001230649">
    <property type="component" value="Unassembled WGS sequence"/>
</dbReference>
<sequence length="980" mass="108849">MPVAVTPSQFPPEQIETPAEREQRTVHSVYESIAPHFSATRYKPWPVISRFLEDVPPYSLGLDSGAGNGKYLPVLRAASEGSMMVALDRSLGLLEIARTEHGLVEECDFAISIAAIHHLSTPARRLASVRSLLRPLRLSRVPPGARGARFLIYVWAFEQGENSKRKMGVLAEPEGEASSAGMHGNEGVRGQDVMVPWVLQPKPQPKAVRKPPKKAERRRGPRDGESTLDGSGVVPETAAERTEVTEPIAPQVRAEPRVFHRYYHLFINGELRQLVEDAAREEGFDLVDGVPLSLEAGSTEGAEGGRGGAGRKWARVVAEGYEKDNWWLEGEPVEGLSSGFSLEYGDEDCVLKGICGSVTSDNLLRRRLPLDRGVATVYSTSFVPEFEMCGIFCSYNYQGDLASFRPRCVAMSKKLRHRGPDWSGTYVGKETILCHERLAIVGVDSGAQPLVSDDGKTILAVNGEIYNHAALRKGLKNQDAVFKTHSDCEVIMHLYREHDTDLCNMLDGMFSFVLLDESVTPSRVIAARDPIGITTLYQGYNSKSPETIFFASELKAINEECDVINAFPPGHFWDSRTNSFERYFKPTWWNGDSGKPEDIPHNPIDYTLLRETLEGAVRKRLMAEVPYGVLLSGGLDSSLIAAIAARETEKVAKAQMQRREERIKAQENGGSGYKTPEWTGASEAALTAWPQLHSFAVGLARPQTTSARRITSLRLPWKKVSTQSTKSSTTLETYDVTTVRASVPMGLLSRKIKSIGVKMVLSGEGSDEIFGGYLYFHAAPDAASFHQECVMRVKNLHKADCLRANKSTMAYGLEARVPFLDKQFLEVAMNIDAKEKMFSKGTAQETDADDKPRIEKYILRKAFDVSPDGRAYLPDSILWRQKEQFSDGVGYSWIDGLKAHSERAVSDADFAKAGERFPHDTPSTKEAYFIREIFERHFPGNGPASTVMRWKPKAEWNCPEDPSGRAQSFHNSAYDNKEQK</sequence>
<gene>
    <name evidence="1" type="ORF">QFC20_004827</name>
</gene>
<accession>A0ACC2VVI8</accession>
<evidence type="ECO:0000313" key="2">
    <source>
        <dbReference type="Proteomes" id="UP001230649"/>
    </source>
</evidence>
<protein>
    <submittedName>
        <fullName evidence="1">Uncharacterized protein</fullName>
    </submittedName>
</protein>
<dbReference type="EMBL" id="JASBWS010000060">
    <property type="protein sequence ID" value="KAJ9103019.1"/>
    <property type="molecule type" value="Genomic_DNA"/>
</dbReference>
<organism evidence="1 2">
    <name type="scientific">Naganishia adeliensis</name>
    <dbReference type="NCBI Taxonomy" id="92952"/>
    <lineage>
        <taxon>Eukaryota</taxon>
        <taxon>Fungi</taxon>
        <taxon>Dikarya</taxon>
        <taxon>Basidiomycota</taxon>
        <taxon>Agaricomycotina</taxon>
        <taxon>Tremellomycetes</taxon>
        <taxon>Filobasidiales</taxon>
        <taxon>Filobasidiaceae</taxon>
        <taxon>Naganishia</taxon>
    </lineage>
</organism>
<comment type="caution">
    <text evidence="1">The sequence shown here is derived from an EMBL/GenBank/DDBJ whole genome shotgun (WGS) entry which is preliminary data.</text>
</comment>
<proteinExistence type="predicted"/>